<reference evidence="1 2" key="1">
    <citation type="submission" date="2015-10" db="EMBL/GenBank/DDBJ databases">
        <title>Genome analyses suggest a sexual origin of heterokaryosis in a supposedly ancient asexual fungus.</title>
        <authorList>
            <person name="Ropars J."/>
            <person name="Sedzielewska K."/>
            <person name="Noel J."/>
            <person name="Charron P."/>
            <person name="Farinelli L."/>
            <person name="Marton T."/>
            <person name="Kruger M."/>
            <person name="Pelin A."/>
            <person name="Brachmann A."/>
            <person name="Corradi N."/>
        </authorList>
    </citation>
    <scope>NUCLEOTIDE SEQUENCE [LARGE SCALE GENOMIC DNA]</scope>
    <source>
        <strain evidence="1 2">A4</strain>
    </source>
</reference>
<comment type="caution">
    <text evidence="1">The sequence shown here is derived from an EMBL/GenBank/DDBJ whole genome shotgun (WGS) entry which is preliminary data.</text>
</comment>
<accession>A0A2I1HL98</accession>
<evidence type="ECO:0000313" key="1">
    <source>
        <dbReference type="EMBL" id="PKY59621.1"/>
    </source>
</evidence>
<keyword evidence="2" id="KW-1185">Reference proteome</keyword>
<dbReference type="Proteomes" id="UP000234323">
    <property type="component" value="Unassembled WGS sequence"/>
</dbReference>
<sequence>MSFSKPITFPPSENPLLVSLKTFHSGRSTKLDVQEVSSLTNTPITNTKLVPDSHFFSL</sequence>
<evidence type="ECO:0000313" key="2">
    <source>
        <dbReference type="Proteomes" id="UP000234323"/>
    </source>
</evidence>
<gene>
    <name evidence="1" type="ORF">RhiirA4_482518</name>
</gene>
<protein>
    <submittedName>
        <fullName evidence="1">Uncharacterized protein</fullName>
    </submittedName>
</protein>
<dbReference type="AlphaFoldDB" id="A0A2I1HL98"/>
<name>A0A2I1HL98_9GLOM</name>
<dbReference type="EMBL" id="LLXI01003664">
    <property type="protein sequence ID" value="PKY59621.1"/>
    <property type="molecule type" value="Genomic_DNA"/>
</dbReference>
<proteinExistence type="predicted"/>
<organism evidence="1 2">
    <name type="scientific">Rhizophagus irregularis</name>
    <dbReference type="NCBI Taxonomy" id="588596"/>
    <lineage>
        <taxon>Eukaryota</taxon>
        <taxon>Fungi</taxon>
        <taxon>Fungi incertae sedis</taxon>
        <taxon>Mucoromycota</taxon>
        <taxon>Glomeromycotina</taxon>
        <taxon>Glomeromycetes</taxon>
        <taxon>Glomerales</taxon>
        <taxon>Glomeraceae</taxon>
        <taxon>Rhizophagus</taxon>
    </lineage>
</organism>